<evidence type="ECO:0000313" key="1">
    <source>
        <dbReference type="EMBL" id="KAI0032458.1"/>
    </source>
</evidence>
<name>A0ACB8QKV1_9AGAM</name>
<evidence type="ECO:0000313" key="2">
    <source>
        <dbReference type="Proteomes" id="UP000814128"/>
    </source>
</evidence>
<dbReference type="EMBL" id="MU273545">
    <property type="protein sequence ID" value="KAI0032458.1"/>
    <property type="molecule type" value="Genomic_DNA"/>
</dbReference>
<dbReference type="Proteomes" id="UP000814128">
    <property type="component" value="Unassembled WGS sequence"/>
</dbReference>
<sequence>MSRSTTSTFSFALKKYSRSYPKTNRGSQPSAPSDAEWQHFVQPELRLTLDITKGSPAGTLEAVKLKIVWDISSGDDMMDSDQPEVALENLDLLAFSYASEMTQSQSVQSPPLKAVYRDAVVGMRYLVQRSSGTGVAPLFRRFQIVFAGEEDALQFVECIRPVCPCQSHGGASIARAPTSLALAQPTSRPATNPASSTTPLESQTSLGRAYTTTTNRPSSDRFSSSQPPSSLDIHATSSSSDPPVPSSSLTFNSSPRPQSANSESLSQHRHREISDLSSLAQPPASSLPTLPPSSQPSGSTMPPPPAPPSAYPEKVVPGLRSGRVESPRASSSDGSSLRDSFVEQLRKGRELYDLSSAELEVLVGQVLREPEFLKLVHTLETIWDAKVFLDGSSTSLGS</sequence>
<proteinExistence type="predicted"/>
<accession>A0ACB8QKV1</accession>
<gene>
    <name evidence="1" type="ORF">K488DRAFT_85825</name>
</gene>
<reference evidence="1" key="1">
    <citation type="submission" date="2021-02" db="EMBL/GenBank/DDBJ databases">
        <authorList>
            <consortium name="DOE Joint Genome Institute"/>
            <person name="Ahrendt S."/>
            <person name="Looney B.P."/>
            <person name="Miyauchi S."/>
            <person name="Morin E."/>
            <person name="Drula E."/>
            <person name="Courty P.E."/>
            <person name="Chicoki N."/>
            <person name="Fauchery L."/>
            <person name="Kohler A."/>
            <person name="Kuo A."/>
            <person name="Labutti K."/>
            <person name="Pangilinan J."/>
            <person name="Lipzen A."/>
            <person name="Riley R."/>
            <person name="Andreopoulos W."/>
            <person name="He G."/>
            <person name="Johnson J."/>
            <person name="Barry K.W."/>
            <person name="Grigoriev I.V."/>
            <person name="Nagy L."/>
            <person name="Hibbett D."/>
            <person name="Henrissat B."/>
            <person name="Matheny P.B."/>
            <person name="Labbe J."/>
            <person name="Martin F."/>
        </authorList>
    </citation>
    <scope>NUCLEOTIDE SEQUENCE</scope>
    <source>
        <strain evidence="1">EC-137</strain>
    </source>
</reference>
<keyword evidence="2" id="KW-1185">Reference proteome</keyword>
<protein>
    <submittedName>
        <fullName evidence="1">Uncharacterized protein</fullName>
    </submittedName>
</protein>
<comment type="caution">
    <text evidence="1">The sequence shown here is derived from an EMBL/GenBank/DDBJ whole genome shotgun (WGS) entry which is preliminary data.</text>
</comment>
<reference evidence="1" key="2">
    <citation type="journal article" date="2022" name="New Phytol.">
        <title>Evolutionary transition to the ectomycorrhizal habit in the genomes of a hyperdiverse lineage of mushroom-forming fungi.</title>
        <authorList>
            <person name="Looney B."/>
            <person name="Miyauchi S."/>
            <person name="Morin E."/>
            <person name="Drula E."/>
            <person name="Courty P.E."/>
            <person name="Kohler A."/>
            <person name="Kuo A."/>
            <person name="LaButti K."/>
            <person name="Pangilinan J."/>
            <person name="Lipzen A."/>
            <person name="Riley R."/>
            <person name="Andreopoulos W."/>
            <person name="He G."/>
            <person name="Johnson J."/>
            <person name="Nolan M."/>
            <person name="Tritt A."/>
            <person name="Barry K.W."/>
            <person name="Grigoriev I.V."/>
            <person name="Nagy L.G."/>
            <person name="Hibbett D."/>
            <person name="Henrissat B."/>
            <person name="Matheny P.B."/>
            <person name="Labbe J."/>
            <person name="Martin F.M."/>
        </authorList>
    </citation>
    <scope>NUCLEOTIDE SEQUENCE</scope>
    <source>
        <strain evidence="1">EC-137</strain>
    </source>
</reference>
<organism evidence="1 2">
    <name type="scientific">Vararia minispora EC-137</name>
    <dbReference type="NCBI Taxonomy" id="1314806"/>
    <lineage>
        <taxon>Eukaryota</taxon>
        <taxon>Fungi</taxon>
        <taxon>Dikarya</taxon>
        <taxon>Basidiomycota</taxon>
        <taxon>Agaricomycotina</taxon>
        <taxon>Agaricomycetes</taxon>
        <taxon>Russulales</taxon>
        <taxon>Lachnocladiaceae</taxon>
        <taxon>Vararia</taxon>
    </lineage>
</organism>